<dbReference type="Gene3D" id="2.40.10.220">
    <property type="entry name" value="predicted glycosyltransferase like domains"/>
    <property type="match status" value="1"/>
</dbReference>
<name>A0A917ZC79_9GAMM</name>
<reference evidence="2 3" key="1">
    <citation type="journal article" date="2014" name="Int. J. Syst. Evol. Microbiol.">
        <title>Complete genome sequence of Corynebacterium casei LMG S-19264T (=DSM 44701T), isolated from a smear-ripened cheese.</title>
        <authorList>
            <consortium name="US DOE Joint Genome Institute (JGI-PGF)"/>
            <person name="Walter F."/>
            <person name="Albersmeier A."/>
            <person name="Kalinowski J."/>
            <person name="Ruckert C."/>
        </authorList>
    </citation>
    <scope>NUCLEOTIDE SEQUENCE [LARGE SCALE GENOMIC DNA]</scope>
    <source>
        <strain evidence="2 3">CGMCC 1.7286</strain>
    </source>
</reference>
<dbReference type="AlphaFoldDB" id="A0A917ZC79"/>
<gene>
    <name evidence="2" type="ORF">GCM10011348_16940</name>
</gene>
<keyword evidence="3" id="KW-1185">Reference proteome</keyword>
<sequence length="193" mass="22149">MQMSQDRRQFYRIDHKVALEYRVVPESDVMTSARPYHFDVSPHFLLLGELQALDSETSHLLRKIGESQPDIAGYLKLINTKIDMIANSLVSQELTDTSGLRLKSINLSEGGLSFDSNQALRQGDYLALKLVFPESHLGMLLYARVQRCAPIQDGFHIAIEFFKLTESCRTLIARYILEAQARERQRQLGRHDR</sequence>
<comment type="caution">
    <text evidence="2">The sequence shown here is derived from an EMBL/GenBank/DDBJ whole genome shotgun (WGS) entry which is preliminary data.</text>
</comment>
<protein>
    <recommendedName>
        <fullName evidence="1">PilZ domain-containing protein</fullName>
    </recommendedName>
</protein>
<organism evidence="2 3">
    <name type="scientific">Marinobacterium nitratireducens</name>
    <dbReference type="NCBI Taxonomy" id="518897"/>
    <lineage>
        <taxon>Bacteria</taxon>
        <taxon>Pseudomonadati</taxon>
        <taxon>Pseudomonadota</taxon>
        <taxon>Gammaproteobacteria</taxon>
        <taxon>Oceanospirillales</taxon>
        <taxon>Oceanospirillaceae</taxon>
        <taxon>Marinobacterium</taxon>
    </lineage>
</organism>
<evidence type="ECO:0000259" key="1">
    <source>
        <dbReference type="Pfam" id="PF07238"/>
    </source>
</evidence>
<dbReference type="Pfam" id="PF07238">
    <property type="entry name" value="PilZ"/>
    <property type="match status" value="1"/>
</dbReference>
<feature type="domain" description="PilZ" evidence="1">
    <location>
        <begin position="100"/>
        <end position="177"/>
    </location>
</feature>
<dbReference type="EMBL" id="BMLT01000004">
    <property type="protein sequence ID" value="GGO80391.1"/>
    <property type="molecule type" value="Genomic_DNA"/>
</dbReference>
<dbReference type="GO" id="GO:0035438">
    <property type="term" value="F:cyclic-di-GMP binding"/>
    <property type="evidence" value="ECO:0007669"/>
    <property type="project" value="InterPro"/>
</dbReference>
<evidence type="ECO:0000313" key="3">
    <source>
        <dbReference type="Proteomes" id="UP000599578"/>
    </source>
</evidence>
<proteinExistence type="predicted"/>
<dbReference type="InterPro" id="IPR009875">
    <property type="entry name" value="PilZ_domain"/>
</dbReference>
<evidence type="ECO:0000313" key="2">
    <source>
        <dbReference type="EMBL" id="GGO80391.1"/>
    </source>
</evidence>
<accession>A0A917ZC79</accession>
<dbReference type="Proteomes" id="UP000599578">
    <property type="component" value="Unassembled WGS sequence"/>
</dbReference>